<feature type="transmembrane region" description="Helical" evidence="10">
    <location>
        <begin position="60"/>
        <end position="84"/>
    </location>
</feature>
<organism evidence="12 13">
    <name type="scientific">Clostridium paridis</name>
    <dbReference type="NCBI Taxonomy" id="2803863"/>
    <lineage>
        <taxon>Bacteria</taxon>
        <taxon>Bacillati</taxon>
        <taxon>Bacillota</taxon>
        <taxon>Clostridia</taxon>
        <taxon>Eubacteriales</taxon>
        <taxon>Clostridiaceae</taxon>
        <taxon>Clostridium</taxon>
    </lineage>
</organism>
<feature type="transmembrane region" description="Helical" evidence="10">
    <location>
        <begin position="29"/>
        <end position="48"/>
    </location>
</feature>
<feature type="transmembrane region" description="Helical" evidence="10">
    <location>
        <begin position="96"/>
        <end position="128"/>
    </location>
</feature>
<evidence type="ECO:0000256" key="1">
    <source>
        <dbReference type="ARBA" id="ARBA00000085"/>
    </source>
</evidence>
<dbReference type="EMBL" id="JAESWA010000027">
    <property type="protein sequence ID" value="MBL4933626.1"/>
    <property type="molecule type" value="Genomic_DNA"/>
</dbReference>
<dbReference type="PANTHER" id="PTHR24421">
    <property type="entry name" value="NITRATE/NITRITE SENSOR PROTEIN NARX-RELATED"/>
    <property type="match status" value="1"/>
</dbReference>
<dbReference type="GO" id="GO:0000155">
    <property type="term" value="F:phosphorelay sensor kinase activity"/>
    <property type="evidence" value="ECO:0007669"/>
    <property type="project" value="InterPro"/>
</dbReference>
<dbReference type="InterPro" id="IPR036890">
    <property type="entry name" value="HATPase_C_sf"/>
</dbReference>
<dbReference type="EC" id="2.7.13.3" evidence="2"/>
<feature type="domain" description="Signal transduction histidine kinase subgroup 3 dimerisation and phosphoacceptor" evidence="11">
    <location>
        <begin position="177"/>
        <end position="243"/>
    </location>
</feature>
<dbReference type="InterPro" id="IPR011712">
    <property type="entry name" value="Sig_transdc_His_kin_sub3_dim/P"/>
</dbReference>
<dbReference type="GO" id="GO:0016020">
    <property type="term" value="C:membrane"/>
    <property type="evidence" value="ECO:0007669"/>
    <property type="project" value="InterPro"/>
</dbReference>
<evidence type="ECO:0000256" key="7">
    <source>
        <dbReference type="ARBA" id="ARBA00022840"/>
    </source>
</evidence>
<dbReference type="RefSeq" id="WP_202769068.1">
    <property type="nucleotide sequence ID" value="NZ_JAESWA010000027.1"/>
</dbReference>
<gene>
    <name evidence="12" type="ORF">JK634_17730</name>
</gene>
<evidence type="ECO:0000256" key="10">
    <source>
        <dbReference type="SAM" id="Phobius"/>
    </source>
</evidence>
<dbReference type="GO" id="GO:0005524">
    <property type="term" value="F:ATP binding"/>
    <property type="evidence" value="ECO:0007669"/>
    <property type="project" value="UniProtKB-KW"/>
</dbReference>
<feature type="coiled-coil region" evidence="9">
    <location>
        <begin position="131"/>
        <end position="158"/>
    </location>
</feature>
<dbReference type="Gene3D" id="3.30.565.10">
    <property type="entry name" value="Histidine kinase-like ATPase, C-terminal domain"/>
    <property type="match status" value="1"/>
</dbReference>
<evidence type="ECO:0000256" key="8">
    <source>
        <dbReference type="ARBA" id="ARBA00023012"/>
    </source>
</evidence>
<evidence type="ECO:0000256" key="3">
    <source>
        <dbReference type="ARBA" id="ARBA00022553"/>
    </source>
</evidence>
<evidence type="ECO:0000256" key="5">
    <source>
        <dbReference type="ARBA" id="ARBA00022741"/>
    </source>
</evidence>
<dbReference type="SUPFAM" id="SSF55874">
    <property type="entry name" value="ATPase domain of HSP90 chaperone/DNA topoisomerase II/histidine kinase"/>
    <property type="match status" value="1"/>
</dbReference>
<keyword evidence="4" id="KW-0808">Transferase</keyword>
<accession>A0A937K4T7</accession>
<comment type="caution">
    <text evidence="12">The sequence shown here is derived from an EMBL/GenBank/DDBJ whole genome shotgun (WGS) entry which is preliminary data.</text>
</comment>
<evidence type="ECO:0000256" key="4">
    <source>
        <dbReference type="ARBA" id="ARBA00022679"/>
    </source>
</evidence>
<keyword evidence="9" id="KW-0175">Coiled coil</keyword>
<keyword evidence="8" id="KW-0902">Two-component regulatory system</keyword>
<keyword evidence="13" id="KW-1185">Reference proteome</keyword>
<dbReference type="Proteomes" id="UP000623681">
    <property type="component" value="Unassembled WGS sequence"/>
</dbReference>
<keyword evidence="5" id="KW-0547">Nucleotide-binding</keyword>
<keyword evidence="3" id="KW-0597">Phosphoprotein</keyword>
<evidence type="ECO:0000256" key="6">
    <source>
        <dbReference type="ARBA" id="ARBA00022777"/>
    </source>
</evidence>
<keyword evidence="6 12" id="KW-0418">Kinase</keyword>
<dbReference type="AlphaFoldDB" id="A0A937K4T7"/>
<reference evidence="12" key="1">
    <citation type="submission" date="2021-01" db="EMBL/GenBank/DDBJ databases">
        <title>Genome public.</title>
        <authorList>
            <person name="Liu C."/>
            <person name="Sun Q."/>
        </authorList>
    </citation>
    <scope>NUCLEOTIDE SEQUENCE</scope>
    <source>
        <strain evidence="12">YIM B02565</strain>
    </source>
</reference>
<keyword evidence="7" id="KW-0067">ATP-binding</keyword>
<dbReference type="PANTHER" id="PTHR24421:SF10">
    <property type="entry name" value="NITRATE_NITRITE SENSOR PROTEIN NARQ"/>
    <property type="match status" value="1"/>
</dbReference>
<proteinExistence type="predicted"/>
<protein>
    <recommendedName>
        <fullName evidence="2">histidine kinase</fullName>
        <ecNumber evidence="2">2.7.13.3</ecNumber>
    </recommendedName>
</protein>
<dbReference type="Gene3D" id="1.20.5.1930">
    <property type="match status" value="1"/>
</dbReference>
<keyword evidence="10" id="KW-0472">Membrane</keyword>
<comment type="catalytic activity">
    <reaction evidence="1">
        <text>ATP + protein L-histidine = ADP + protein N-phospho-L-histidine.</text>
        <dbReference type="EC" id="2.7.13.3"/>
    </reaction>
</comment>
<sequence>MEKWIIVNKFIVTLYIIIEHINNGKESRALVVLWLLIYCSINSSIYIIKPEKYKKVFIGLSMIFIILGYIYINPLFIVFLPVNIYELLDYYVEKRIFSLAIALVPGLFLDKAIISIYVLILGFSFVVFTMSRNYTSRLDSLEDQADSMRKDMHRLTKNFNENKEYLRQSEYTFKLEERNRLSQEIHDKIGHSMTGALIQMEAAKSLIDRDKEKAKELLSNSINISKEGIEDIRITLKNLKPPKEQIGINRLKLMIDEFIEKSRIKTTLIYKGDIDKISYIQWKIIIENISEALTNSMKYSNADNILVNIDVLNKFIKAEVKDNGEGATLIKKGLGIVGMEERTATIDGKIIVDGSNGFSVTTLLPIK</sequence>
<keyword evidence="10" id="KW-1133">Transmembrane helix</keyword>
<dbReference type="GO" id="GO:0046983">
    <property type="term" value="F:protein dimerization activity"/>
    <property type="evidence" value="ECO:0007669"/>
    <property type="project" value="InterPro"/>
</dbReference>
<evidence type="ECO:0000313" key="12">
    <source>
        <dbReference type="EMBL" id="MBL4933626.1"/>
    </source>
</evidence>
<name>A0A937K4T7_9CLOT</name>
<evidence type="ECO:0000256" key="9">
    <source>
        <dbReference type="SAM" id="Coils"/>
    </source>
</evidence>
<dbReference type="Pfam" id="PF07730">
    <property type="entry name" value="HisKA_3"/>
    <property type="match status" value="1"/>
</dbReference>
<keyword evidence="10" id="KW-0812">Transmembrane</keyword>
<evidence type="ECO:0000256" key="2">
    <source>
        <dbReference type="ARBA" id="ARBA00012438"/>
    </source>
</evidence>
<evidence type="ECO:0000313" key="13">
    <source>
        <dbReference type="Proteomes" id="UP000623681"/>
    </source>
</evidence>
<dbReference type="InterPro" id="IPR050482">
    <property type="entry name" value="Sensor_HK_TwoCompSys"/>
</dbReference>
<evidence type="ECO:0000259" key="11">
    <source>
        <dbReference type="Pfam" id="PF07730"/>
    </source>
</evidence>